<organism evidence="2 3">
    <name type="scientific">Nocardiopsis composta</name>
    <dbReference type="NCBI Taxonomy" id="157465"/>
    <lineage>
        <taxon>Bacteria</taxon>
        <taxon>Bacillati</taxon>
        <taxon>Actinomycetota</taxon>
        <taxon>Actinomycetes</taxon>
        <taxon>Streptosporangiales</taxon>
        <taxon>Nocardiopsidaceae</taxon>
        <taxon>Nocardiopsis</taxon>
    </lineage>
</organism>
<dbReference type="RefSeq" id="WP_184390588.1">
    <property type="nucleotide sequence ID" value="NZ_BAAAJD010000007.1"/>
</dbReference>
<evidence type="ECO:0000313" key="3">
    <source>
        <dbReference type="Proteomes" id="UP000572635"/>
    </source>
</evidence>
<reference evidence="2 3" key="1">
    <citation type="submission" date="2020-08" db="EMBL/GenBank/DDBJ databases">
        <title>Sequencing the genomes of 1000 actinobacteria strains.</title>
        <authorList>
            <person name="Klenk H.-P."/>
        </authorList>
    </citation>
    <scope>NUCLEOTIDE SEQUENCE [LARGE SCALE GENOMIC DNA]</scope>
    <source>
        <strain evidence="2 3">DSM 44551</strain>
    </source>
</reference>
<dbReference type="AlphaFoldDB" id="A0A7W8VCS2"/>
<dbReference type="Proteomes" id="UP000572635">
    <property type="component" value="Unassembled WGS sequence"/>
</dbReference>
<gene>
    <name evidence="2" type="ORF">HDA36_001327</name>
</gene>
<comment type="caution">
    <text evidence="2">The sequence shown here is derived from an EMBL/GenBank/DDBJ whole genome shotgun (WGS) entry which is preliminary data.</text>
</comment>
<proteinExistence type="predicted"/>
<accession>A0A7W8VCS2</accession>
<feature type="transmembrane region" description="Helical" evidence="1">
    <location>
        <begin position="12"/>
        <end position="32"/>
    </location>
</feature>
<keyword evidence="3" id="KW-1185">Reference proteome</keyword>
<keyword evidence="1" id="KW-1133">Transmembrane helix</keyword>
<protein>
    <submittedName>
        <fullName evidence="2">Uncharacterized protein</fullName>
    </submittedName>
</protein>
<dbReference type="EMBL" id="JACHDB010000001">
    <property type="protein sequence ID" value="MBB5431243.1"/>
    <property type="molecule type" value="Genomic_DNA"/>
</dbReference>
<evidence type="ECO:0000313" key="2">
    <source>
        <dbReference type="EMBL" id="MBB5431243.1"/>
    </source>
</evidence>
<keyword evidence="1" id="KW-0472">Membrane</keyword>
<sequence length="101" mass="10916">MNRSDDDPPSYLELAACAATVLCWAAAAWLLLGPLPWHLSDEFSRACGLMGEAFTFSDGLPESEECFSAGLAQLRTAVLWILASLPFAGVWAKLHFTRAIG</sequence>
<name>A0A7W8VCS2_9ACTN</name>
<keyword evidence="1" id="KW-0812">Transmembrane</keyword>
<feature type="transmembrane region" description="Helical" evidence="1">
    <location>
        <begin position="77"/>
        <end position="96"/>
    </location>
</feature>
<evidence type="ECO:0000256" key="1">
    <source>
        <dbReference type="SAM" id="Phobius"/>
    </source>
</evidence>